<proteinExistence type="predicted"/>
<evidence type="ECO:0000313" key="3">
    <source>
        <dbReference type="Proteomes" id="UP001595453"/>
    </source>
</evidence>
<dbReference type="InterPro" id="IPR003594">
    <property type="entry name" value="HATPase_dom"/>
</dbReference>
<evidence type="ECO:0000259" key="1">
    <source>
        <dbReference type="Pfam" id="PF02518"/>
    </source>
</evidence>
<dbReference type="CDD" id="cd00075">
    <property type="entry name" value="HATPase"/>
    <property type="match status" value="1"/>
</dbReference>
<accession>A0ABV7CMD4</accession>
<dbReference type="Proteomes" id="UP001595453">
    <property type="component" value="Unassembled WGS sequence"/>
</dbReference>
<dbReference type="EMBL" id="JBHRSD010000027">
    <property type="protein sequence ID" value="MFC3033784.1"/>
    <property type="molecule type" value="Genomic_DNA"/>
</dbReference>
<dbReference type="RefSeq" id="WP_377125824.1">
    <property type="nucleotide sequence ID" value="NZ_JBHRSD010000027.1"/>
</dbReference>
<gene>
    <name evidence="2" type="ORF">ACFOEE_14775</name>
</gene>
<protein>
    <submittedName>
        <fullName evidence="2">ATP-binding protein</fullName>
    </submittedName>
</protein>
<comment type="caution">
    <text evidence="2">The sequence shown here is derived from an EMBL/GenBank/DDBJ whole genome shotgun (WGS) entry which is preliminary data.</text>
</comment>
<dbReference type="SUPFAM" id="SSF55874">
    <property type="entry name" value="ATPase domain of HSP90 chaperone/DNA topoisomerase II/histidine kinase"/>
    <property type="match status" value="1"/>
</dbReference>
<keyword evidence="2" id="KW-0547">Nucleotide-binding</keyword>
<dbReference type="InterPro" id="IPR036890">
    <property type="entry name" value="HATPase_C_sf"/>
</dbReference>
<sequence length="45" mass="4760">MSTSDNGQGIAPVQLAHIFEPFYTTARHSGKTGLGLAFANNLVVK</sequence>
<dbReference type="Pfam" id="PF02518">
    <property type="entry name" value="HATPase_c"/>
    <property type="match status" value="1"/>
</dbReference>
<keyword evidence="2" id="KW-0067">ATP-binding</keyword>
<keyword evidence="3" id="KW-1185">Reference proteome</keyword>
<organism evidence="2 3">
    <name type="scientific">Pseudoalteromonas fenneropenaei</name>
    <dbReference type="NCBI Taxonomy" id="1737459"/>
    <lineage>
        <taxon>Bacteria</taxon>
        <taxon>Pseudomonadati</taxon>
        <taxon>Pseudomonadota</taxon>
        <taxon>Gammaproteobacteria</taxon>
        <taxon>Alteromonadales</taxon>
        <taxon>Pseudoalteromonadaceae</taxon>
        <taxon>Pseudoalteromonas</taxon>
    </lineage>
</organism>
<evidence type="ECO:0000313" key="2">
    <source>
        <dbReference type="EMBL" id="MFC3033784.1"/>
    </source>
</evidence>
<reference evidence="3" key="1">
    <citation type="journal article" date="2019" name="Int. J. Syst. Evol. Microbiol.">
        <title>The Global Catalogue of Microorganisms (GCM) 10K type strain sequencing project: providing services to taxonomists for standard genome sequencing and annotation.</title>
        <authorList>
            <consortium name="The Broad Institute Genomics Platform"/>
            <consortium name="The Broad Institute Genome Sequencing Center for Infectious Disease"/>
            <person name="Wu L."/>
            <person name="Ma J."/>
        </authorList>
    </citation>
    <scope>NUCLEOTIDE SEQUENCE [LARGE SCALE GENOMIC DNA]</scope>
    <source>
        <strain evidence="3">KCTC 42730</strain>
    </source>
</reference>
<name>A0ABV7CMD4_9GAMM</name>
<dbReference type="GO" id="GO:0005524">
    <property type="term" value="F:ATP binding"/>
    <property type="evidence" value="ECO:0007669"/>
    <property type="project" value="UniProtKB-KW"/>
</dbReference>
<dbReference type="Gene3D" id="3.30.565.10">
    <property type="entry name" value="Histidine kinase-like ATPase, C-terminal domain"/>
    <property type="match status" value="1"/>
</dbReference>
<feature type="domain" description="Histidine kinase/HSP90-like ATPase" evidence="1">
    <location>
        <begin position="3"/>
        <end position="43"/>
    </location>
</feature>